<evidence type="ECO:0000313" key="1">
    <source>
        <dbReference type="EMBL" id="KAF2068647.1"/>
    </source>
</evidence>
<proteinExistence type="predicted"/>
<dbReference type="Proteomes" id="UP000695562">
    <property type="component" value="Unassembled WGS sequence"/>
</dbReference>
<gene>
    <name evidence="1" type="ORF">CYY_010026</name>
</gene>
<sequence length="57" mass="6649">MDNDNSPQYMEGSKKRKHLSPIDAFQGIIQGHLQLLDQEIKDLERRRDTLLDVTKVI</sequence>
<organism evidence="1 2">
    <name type="scientific">Polysphondylium violaceum</name>
    <dbReference type="NCBI Taxonomy" id="133409"/>
    <lineage>
        <taxon>Eukaryota</taxon>
        <taxon>Amoebozoa</taxon>
        <taxon>Evosea</taxon>
        <taxon>Eumycetozoa</taxon>
        <taxon>Dictyostelia</taxon>
        <taxon>Dictyosteliales</taxon>
        <taxon>Dictyosteliaceae</taxon>
        <taxon>Polysphondylium</taxon>
    </lineage>
</organism>
<dbReference type="AlphaFoldDB" id="A0A8J4PKH7"/>
<feature type="non-terminal residue" evidence="1">
    <location>
        <position position="57"/>
    </location>
</feature>
<dbReference type="EMBL" id="AJWJ01000890">
    <property type="protein sequence ID" value="KAF2068647.1"/>
    <property type="molecule type" value="Genomic_DNA"/>
</dbReference>
<accession>A0A8J4PKH7</accession>
<comment type="caution">
    <text evidence="1">The sequence shown here is derived from an EMBL/GenBank/DDBJ whole genome shotgun (WGS) entry which is preliminary data.</text>
</comment>
<reference evidence="1" key="1">
    <citation type="submission" date="2020-01" db="EMBL/GenBank/DDBJ databases">
        <title>Development of genomics and gene disruption for Polysphondylium violaceum indicates a role for the polyketide synthase stlB in stalk morphogenesis.</title>
        <authorList>
            <person name="Narita B."/>
            <person name="Kawabe Y."/>
            <person name="Kin K."/>
            <person name="Saito T."/>
            <person name="Gibbs R."/>
            <person name="Kuspa A."/>
            <person name="Muzny D."/>
            <person name="Queller D."/>
            <person name="Richards S."/>
            <person name="Strassman J."/>
            <person name="Sucgang R."/>
            <person name="Worley K."/>
            <person name="Schaap P."/>
        </authorList>
    </citation>
    <scope>NUCLEOTIDE SEQUENCE</scope>
    <source>
        <strain evidence="1">QSvi11</strain>
    </source>
</reference>
<evidence type="ECO:0000313" key="2">
    <source>
        <dbReference type="Proteomes" id="UP000695562"/>
    </source>
</evidence>
<protein>
    <submittedName>
        <fullName evidence="1">Uncharacterized protein</fullName>
    </submittedName>
</protein>
<name>A0A8J4PKH7_9MYCE</name>
<keyword evidence="2" id="KW-1185">Reference proteome</keyword>